<evidence type="ECO:0000256" key="1">
    <source>
        <dbReference type="SAM" id="MobiDB-lite"/>
    </source>
</evidence>
<feature type="compositionally biased region" description="Acidic residues" evidence="1">
    <location>
        <begin position="76"/>
        <end position="86"/>
    </location>
</feature>
<feature type="region of interest" description="Disordered" evidence="1">
    <location>
        <begin position="1"/>
        <end position="47"/>
    </location>
</feature>
<organism evidence="2 3">
    <name type="scientific">Diaporthe helianthi</name>
    <dbReference type="NCBI Taxonomy" id="158607"/>
    <lineage>
        <taxon>Eukaryota</taxon>
        <taxon>Fungi</taxon>
        <taxon>Dikarya</taxon>
        <taxon>Ascomycota</taxon>
        <taxon>Pezizomycotina</taxon>
        <taxon>Sordariomycetes</taxon>
        <taxon>Sordariomycetidae</taxon>
        <taxon>Diaporthales</taxon>
        <taxon>Diaporthaceae</taxon>
        <taxon>Diaporthe</taxon>
    </lineage>
</organism>
<evidence type="ECO:0000313" key="2">
    <source>
        <dbReference type="EMBL" id="POS80133.1"/>
    </source>
</evidence>
<comment type="caution">
    <text evidence="2">The sequence shown here is derived from an EMBL/GenBank/DDBJ whole genome shotgun (WGS) entry which is preliminary data.</text>
</comment>
<feature type="region of interest" description="Disordered" evidence="1">
    <location>
        <begin position="73"/>
        <end position="107"/>
    </location>
</feature>
<name>A0A2P5ICA8_DIAHE</name>
<keyword evidence="3" id="KW-1185">Reference proteome</keyword>
<feature type="compositionally biased region" description="Basic and acidic residues" evidence="1">
    <location>
        <begin position="87"/>
        <end position="97"/>
    </location>
</feature>
<reference evidence="2" key="1">
    <citation type="submission" date="2017-09" db="EMBL/GenBank/DDBJ databases">
        <title>Polyketide synthases of a Diaporthe helianthi virulent isolate.</title>
        <authorList>
            <person name="Baroncelli R."/>
        </authorList>
    </citation>
    <scope>NUCLEOTIDE SEQUENCE [LARGE SCALE GENOMIC DNA]</scope>
    <source>
        <strain evidence="2">7/96</strain>
    </source>
</reference>
<accession>A0A2P5ICA8</accession>
<dbReference type="AlphaFoldDB" id="A0A2P5ICA8"/>
<protein>
    <submittedName>
        <fullName evidence="2">Uncharacterized protein</fullName>
    </submittedName>
</protein>
<feature type="compositionally biased region" description="Basic and acidic residues" evidence="1">
    <location>
        <begin position="15"/>
        <end position="29"/>
    </location>
</feature>
<proteinExistence type="predicted"/>
<feature type="compositionally biased region" description="Polar residues" evidence="1">
    <location>
        <begin position="35"/>
        <end position="45"/>
    </location>
</feature>
<dbReference type="InParanoid" id="A0A2P5ICA8"/>
<evidence type="ECO:0000313" key="3">
    <source>
        <dbReference type="Proteomes" id="UP000094444"/>
    </source>
</evidence>
<dbReference type="EMBL" id="MAVT02000068">
    <property type="protein sequence ID" value="POS80133.1"/>
    <property type="molecule type" value="Genomic_DNA"/>
</dbReference>
<dbReference type="Proteomes" id="UP000094444">
    <property type="component" value="Unassembled WGS sequence"/>
</dbReference>
<gene>
    <name evidence="2" type="ORF">DHEL01_v201469</name>
</gene>
<sequence>MVAACESRARARPTMAHEGRGNIDQEKKGRPGLQTGDSGFTTTPSRPHDLTTGWLLRAMMPFSLRCVTPLRLTEKEGEEEDDDEETELGRLGDERMNNGHVGGFSRNKTPAKLWATIKPHDAVILGDVVGVTSAKAAS</sequence>